<dbReference type="GO" id="GO:0005737">
    <property type="term" value="C:cytoplasm"/>
    <property type="evidence" value="ECO:0007669"/>
    <property type="project" value="UniProtKB-SubCell"/>
</dbReference>
<dbReference type="GO" id="GO:0003864">
    <property type="term" value="F:3-methyl-2-oxobutanoate hydroxymethyltransferase activity"/>
    <property type="evidence" value="ECO:0007669"/>
    <property type="project" value="UniProtKB-UniRule"/>
</dbReference>
<reference evidence="10" key="1">
    <citation type="submission" date="2017-06" db="EMBL/GenBank/DDBJ databases">
        <authorList>
            <person name="Varghese N."/>
            <person name="Submissions S."/>
        </authorList>
    </citation>
    <scope>NUCLEOTIDE SEQUENCE [LARGE SCALE GENOMIC DNA]</scope>
    <source>
        <strain evidence="10">DSM 137</strain>
    </source>
</reference>
<dbReference type="Proteomes" id="UP000198418">
    <property type="component" value="Unassembled WGS sequence"/>
</dbReference>
<feature type="binding site" evidence="5 7">
    <location>
        <begin position="43"/>
        <end position="44"/>
    </location>
    <ligand>
        <name>3-methyl-2-oxobutanoate</name>
        <dbReference type="ChEBI" id="CHEBI:11851"/>
    </ligand>
</feature>
<dbReference type="NCBIfam" id="NF001452">
    <property type="entry name" value="PRK00311.1"/>
    <property type="match status" value="1"/>
</dbReference>
<keyword evidence="5 8" id="KW-0479">Metal-binding</keyword>
<feature type="active site" description="Proton acceptor" evidence="5 6">
    <location>
        <position position="173"/>
    </location>
</feature>
<dbReference type="InterPro" id="IPR003700">
    <property type="entry name" value="Pantoate_hydroxy_MeTrfase"/>
</dbReference>
<evidence type="ECO:0000256" key="2">
    <source>
        <dbReference type="ARBA" id="ARBA00011424"/>
    </source>
</evidence>
<dbReference type="SUPFAM" id="SSF51621">
    <property type="entry name" value="Phosphoenolpyruvate/pyruvate domain"/>
    <property type="match status" value="1"/>
</dbReference>
<dbReference type="GO" id="GO:0000287">
    <property type="term" value="F:magnesium ion binding"/>
    <property type="evidence" value="ECO:0007669"/>
    <property type="project" value="TreeGrafter"/>
</dbReference>
<dbReference type="GO" id="GO:0008168">
    <property type="term" value="F:methyltransferase activity"/>
    <property type="evidence" value="ECO:0007669"/>
    <property type="project" value="UniProtKB-KW"/>
</dbReference>
<dbReference type="InterPro" id="IPR040442">
    <property type="entry name" value="Pyrv_kinase-like_dom_sf"/>
</dbReference>
<dbReference type="Gene3D" id="3.20.20.60">
    <property type="entry name" value="Phosphoenolpyruvate-binding domains"/>
    <property type="match status" value="1"/>
</dbReference>
<dbReference type="PANTHER" id="PTHR20881:SF0">
    <property type="entry name" value="3-METHYL-2-OXOBUTANOATE HYDROXYMETHYLTRANSFERASE"/>
    <property type="match status" value="1"/>
</dbReference>
<evidence type="ECO:0000313" key="10">
    <source>
        <dbReference type="Proteomes" id="UP000198418"/>
    </source>
</evidence>
<gene>
    <name evidence="5" type="primary">panB</name>
    <name evidence="9" type="ORF">SAMN06265338_102505</name>
</gene>
<name>A0A212R482_RHOAC</name>
<keyword evidence="5 8" id="KW-0460">Magnesium</keyword>
<dbReference type="HAMAP" id="MF_00156">
    <property type="entry name" value="PanB"/>
    <property type="match status" value="1"/>
</dbReference>
<evidence type="ECO:0000256" key="7">
    <source>
        <dbReference type="PIRSR" id="PIRSR000388-2"/>
    </source>
</evidence>
<evidence type="ECO:0000256" key="4">
    <source>
        <dbReference type="ARBA" id="ARBA00022679"/>
    </source>
</evidence>
<keyword evidence="10" id="KW-1185">Reference proteome</keyword>
<comment type="function">
    <text evidence="5">Catalyzes the reversible reaction in which hydroxymethyl group from 5,10-methylenetetrahydrofolate is transferred onto alpha-ketoisovalerate to form ketopantoate.</text>
</comment>
<evidence type="ECO:0000256" key="5">
    <source>
        <dbReference type="HAMAP-Rule" id="MF_00156"/>
    </source>
</evidence>
<feature type="binding site" evidence="5 8">
    <location>
        <position position="43"/>
    </location>
    <ligand>
        <name>Mg(2+)</name>
        <dbReference type="ChEBI" id="CHEBI:18420"/>
    </ligand>
</feature>
<evidence type="ECO:0000256" key="6">
    <source>
        <dbReference type="PIRSR" id="PIRSR000388-1"/>
    </source>
</evidence>
<comment type="similarity">
    <text evidence="1 5">Belongs to the PanB family.</text>
</comment>
<dbReference type="PIRSF" id="PIRSF000388">
    <property type="entry name" value="Pantoate_hydroxy_MeTrfase"/>
    <property type="match status" value="1"/>
</dbReference>
<comment type="cofactor">
    <cofactor evidence="5 8">
        <name>Mg(2+)</name>
        <dbReference type="ChEBI" id="CHEBI:18420"/>
    </cofactor>
    <text evidence="5 8">Binds 1 Mg(2+) ion per subunit.</text>
</comment>
<dbReference type="InterPro" id="IPR015813">
    <property type="entry name" value="Pyrv/PenolPyrv_kinase-like_dom"/>
</dbReference>
<dbReference type="UniPathway" id="UPA00028">
    <property type="reaction ID" value="UER00003"/>
</dbReference>
<feature type="binding site" evidence="5 8">
    <location>
        <position position="82"/>
    </location>
    <ligand>
        <name>Mg(2+)</name>
        <dbReference type="ChEBI" id="CHEBI:18420"/>
    </ligand>
</feature>
<dbReference type="GO" id="GO:0032259">
    <property type="term" value="P:methylation"/>
    <property type="evidence" value="ECO:0007669"/>
    <property type="project" value="UniProtKB-KW"/>
</dbReference>
<keyword evidence="4 5" id="KW-0808">Transferase</keyword>
<dbReference type="EC" id="2.1.2.11" evidence="5"/>
<dbReference type="PANTHER" id="PTHR20881">
    <property type="entry name" value="3-METHYL-2-OXOBUTANOATE HYDROXYMETHYLTRANSFERASE"/>
    <property type="match status" value="1"/>
</dbReference>
<feature type="binding site" evidence="5 8">
    <location>
        <position position="112"/>
    </location>
    <ligand>
        <name>Mg(2+)</name>
        <dbReference type="ChEBI" id="CHEBI:18420"/>
    </ligand>
</feature>
<evidence type="ECO:0000256" key="3">
    <source>
        <dbReference type="ARBA" id="ARBA00022655"/>
    </source>
</evidence>
<dbReference type="CDD" id="cd06557">
    <property type="entry name" value="KPHMT-like"/>
    <property type="match status" value="1"/>
</dbReference>
<comment type="catalytic activity">
    <reaction evidence="5">
        <text>(6R)-5,10-methylene-5,6,7,8-tetrahydrofolate + 3-methyl-2-oxobutanoate + H2O = 2-dehydropantoate + (6S)-5,6,7,8-tetrahydrofolate</text>
        <dbReference type="Rhea" id="RHEA:11824"/>
        <dbReference type="ChEBI" id="CHEBI:11561"/>
        <dbReference type="ChEBI" id="CHEBI:11851"/>
        <dbReference type="ChEBI" id="CHEBI:15377"/>
        <dbReference type="ChEBI" id="CHEBI:15636"/>
        <dbReference type="ChEBI" id="CHEBI:57453"/>
        <dbReference type="EC" id="2.1.2.11"/>
    </reaction>
</comment>
<dbReference type="OrthoDB" id="9781789at2"/>
<feature type="binding site" evidence="5 7">
    <location>
        <position position="110"/>
    </location>
    <ligand>
        <name>3-methyl-2-oxobutanoate</name>
        <dbReference type="ChEBI" id="CHEBI:11851"/>
    </ligand>
</feature>
<comment type="pathway">
    <text evidence="5">Cofactor biosynthesis; (R)-pantothenate biosynthesis; (R)-pantoate from 3-methyl-2-oxobutanoate: step 1/2.</text>
</comment>
<dbReference type="AlphaFoldDB" id="A0A212R482"/>
<dbReference type="RefSeq" id="WP_088519989.1">
    <property type="nucleotide sequence ID" value="NZ_FYDG01000002.1"/>
</dbReference>
<protein>
    <recommendedName>
        <fullName evidence="5">3-methyl-2-oxobutanoate hydroxymethyltransferase</fullName>
        <ecNumber evidence="5">2.1.2.11</ecNumber>
    </recommendedName>
    <alternativeName>
        <fullName evidence="5">Ketopantoate hydroxymethyltransferase</fullName>
        <shortName evidence="5">KPHMT</shortName>
    </alternativeName>
</protein>
<keyword evidence="9" id="KW-0489">Methyltransferase</keyword>
<keyword evidence="5" id="KW-0963">Cytoplasm</keyword>
<feature type="binding site" evidence="5 7">
    <location>
        <position position="82"/>
    </location>
    <ligand>
        <name>3-methyl-2-oxobutanoate</name>
        <dbReference type="ChEBI" id="CHEBI:11851"/>
    </ligand>
</feature>
<evidence type="ECO:0000256" key="8">
    <source>
        <dbReference type="PIRSR" id="PIRSR000388-3"/>
    </source>
</evidence>
<dbReference type="NCBIfam" id="TIGR00222">
    <property type="entry name" value="panB"/>
    <property type="match status" value="1"/>
</dbReference>
<comment type="subunit">
    <text evidence="2 5">Homodecamer; pentamer of dimers.</text>
</comment>
<evidence type="ECO:0000256" key="1">
    <source>
        <dbReference type="ARBA" id="ARBA00008676"/>
    </source>
</evidence>
<evidence type="ECO:0000313" key="9">
    <source>
        <dbReference type="EMBL" id="SNB66667.1"/>
    </source>
</evidence>
<comment type="subcellular location">
    <subcellularLocation>
        <location evidence="5">Cytoplasm</location>
    </subcellularLocation>
</comment>
<dbReference type="GO" id="GO:0015940">
    <property type="term" value="P:pantothenate biosynthetic process"/>
    <property type="evidence" value="ECO:0007669"/>
    <property type="project" value="UniProtKB-UniRule"/>
</dbReference>
<organism evidence="9 10">
    <name type="scientific">Rhodoblastus acidophilus</name>
    <name type="common">Rhodopseudomonas acidophila</name>
    <dbReference type="NCBI Taxonomy" id="1074"/>
    <lineage>
        <taxon>Bacteria</taxon>
        <taxon>Pseudomonadati</taxon>
        <taxon>Pseudomonadota</taxon>
        <taxon>Alphaproteobacteria</taxon>
        <taxon>Hyphomicrobiales</taxon>
        <taxon>Rhodoblastaceae</taxon>
        <taxon>Rhodoblastus</taxon>
    </lineage>
</organism>
<proteinExistence type="inferred from homology"/>
<dbReference type="Pfam" id="PF02548">
    <property type="entry name" value="Pantoate_transf"/>
    <property type="match status" value="1"/>
</dbReference>
<sequence length="269" mass="28238">MRLIAKFAEMKTQGEKIATMTAYDAPQARAQAAAGVDAILVGDSVGVNILGYASEREVTLADMAHHTAAVRRGAPDTFIYADLPFATYDTPEQAVASGLALQKAGANAVKFEGAHPDIVHALTSAGVPVCGHIGYEPQTGERRVHGKTFEEAQRLREEAKQLDAAGVFMLVLELVPAELAGIVTKEIKAATIGIGAGPATDGQVLVFPDVLGYTEKNFRHNKRFAEVGAAMQTASAAYVAEVKSGAFPTLSNCAAMPADVLEQLCKKAG</sequence>
<accession>A0A212R482</accession>
<dbReference type="EMBL" id="FYDG01000002">
    <property type="protein sequence ID" value="SNB66667.1"/>
    <property type="molecule type" value="Genomic_DNA"/>
</dbReference>
<keyword evidence="3 5" id="KW-0566">Pantothenate biosynthesis</keyword>